<sequence>MICICLQSLERNSQRHWGVGVLIEGDKGRIFVSRGTLTGAPVEELEDNPLPEDAIQKVYKGHPLIANERKAHWANFLLCVRNRQEPISDVHSHMRALNICHLAGITARLGREINGIKQPSRSRVTSSRIRQRLRDRRVTIGLAFSPFIT</sequence>
<evidence type="ECO:0000313" key="1">
    <source>
        <dbReference type="EMBL" id="TWU36695.1"/>
    </source>
</evidence>
<dbReference type="EMBL" id="SJPY01000008">
    <property type="protein sequence ID" value="TWU36695.1"/>
    <property type="molecule type" value="Genomic_DNA"/>
</dbReference>
<name>A0A5C6DKF5_9BACT</name>
<dbReference type="AlphaFoldDB" id="A0A5C6DKF5"/>
<gene>
    <name evidence="1" type="ORF">Q31b_49770</name>
</gene>
<reference evidence="1 2" key="1">
    <citation type="submission" date="2019-02" db="EMBL/GenBank/DDBJ databases">
        <title>Deep-cultivation of Planctomycetes and their phenomic and genomic characterization uncovers novel biology.</title>
        <authorList>
            <person name="Wiegand S."/>
            <person name="Jogler M."/>
            <person name="Boedeker C."/>
            <person name="Pinto D."/>
            <person name="Vollmers J."/>
            <person name="Rivas-Marin E."/>
            <person name="Kohn T."/>
            <person name="Peeters S.H."/>
            <person name="Heuer A."/>
            <person name="Rast P."/>
            <person name="Oberbeckmann S."/>
            <person name="Bunk B."/>
            <person name="Jeske O."/>
            <person name="Meyerdierks A."/>
            <person name="Storesund J.E."/>
            <person name="Kallscheuer N."/>
            <person name="Luecker S."/>
            <person name="Lage O.M."/>
            <person name="Pohl T."/>
            <person name="Merkel B.J."/>
            <person name="Hornburger P."/>
            <person name="Mueller R.-W."/>
            <person name="Bruemmer F."/>
            <person name="Labrenz M."/>
            <person name="Spormann A.M."/>
            <person name="Op Den Camp H."/>
            <person name="Overmann J."/>
            <person name="Amann R."/>
            <person name="Jetten M.S.M."/>
            <person name="Mascher T."/>
            <person name="Medema M.H."/>
            <person name="Devos D.P."/>
            <person name="Kaster A.-K."/>
            <person name="Ovreas L."/>
            <person name="Rohde M."/>
            <person name="Galperin M.Y."/>
            <person name="Jogler C."/>
        </authorList>
    </citation>
    <scope>NUCLEOTIDE SEQUENCE [LARGE SCALE GENOMIC DNA]</scope>
    <source>
        <strain evidence="1 2">Q31b</strain>
    </source>
</reference>
<keyword evidence="2" id="KW-1185">Reference proteome</keyword>
<dbReference type="Proteomes" id="UP000315471">
    <property type="component" value="Unassembled WGS sequence"/>
</dbReference>
<dbReference type="RefSeq" id="WP_197172147.1">
    <property type="nucleotide sequence ID" value="NZ_SJPY01000008.1"/>
</dbReference>
<organism evidence="1 2">
    <name type="scientific">Novipirellula aureliae</name>
    <dbReference type="NCBI Taxonomy" id="2527966"/>
    <lineage>
        <taxon>Bacteria</taxon>
        <taxon>Pseudomonadati</taxon>
        <taxon>Planctomycetota</taxon>
        <taxon>Planctomycetia</taxon>
        <taxon>Pirellulales</taxon>
        <taxon>Pirellulaceae</taxon>
        <taxon>Novipirellula</taxon>
    </lineage>
</organism>
<accession>A0A5C6DKF5</accession>
<proteinExistence type="predicted"/>
<protein>
    <submittedName>
        <fullName evidence="1">Uncharacterized protein</fullName>
    </submittedName>
</protein>
<comment type="caution">
    <text evidence="1">The sequence shown here is derived from an EMBL/GenBank/DDBJ whole genome shotgun (WGS) entry which is preliminary data.</text>
</comment>
<dbReference type="Gene3D" id="3.30.360.10">
    <property type="entry name" value="Dihydrodipicolinate Reductase, domain 2"/>
    <property type="match status" value="1"/>
</dbReference>
<evidence type="ECO:0000313" key="2">
    <source>
        <dbReference type="Proteomes" id="UP000315471"/>
    </source>
</evidence>